<evidence type="ECO:0000259" key="9">
    <source>
        <dbReference type="PROSITE" id="PS52029"/>
    </source>
</evidence>
<protein>
    <submittedName>
        <fullName evidence="10">Murein L,D-transpeptidase YcbB/YkuD</fullName>
    </submittedName>
</protein>
<dbReference type="InterPro" id="IPR002477">
    <property type="entry name" value="Peptidoglycan-bd-like"/>
</dbReference>
<dbReference type="Gene3D" id="2.40.440.10">
    <property type="entry name" value="L,D-transpeptidase catalytic domain-like"/>
    <property type="match status" value="1"/>
</dbReference>
<feature type="chain" id="PRO_5045212199" evidence="8">
    <location>
        <begin position="34"/>
        <end position="442"/>
    </location>
</feature>
<dbReference type="PANTHER" id="PTHR41533">
    <property type="entry name" value="L,D-TRANSPEPTIDASE HI_1667-RELATED"/>
    <property type="match status" value="1"/>
</dbReference>
<keyword evidence="4 7" id="KW-0133">Cell shape</keyword>
<dbReference type="Gene3D" id="1.10.101.10">
    <property type="entry name" value="PGBD-like superfamily/PGBD"/>
    <property type="match status" value="1"/>
</dbReference>
<feature type="domain" description="L,D-TPase catalytic" evidence="9">
    <location>
        <begin position="196"/>
        <end position="376"/>
    </location>
</feature>
<name>A0ABU0I903_9HYPH</name>
<dbReference type="PANTHER" id="PTHR41533:SF1">
    <property type="entry name" value="L,D-TRANSPEPTIDASE YCBB-RELATED"/>
    <property type="match status" value="1"/>
</dbReference>
<feature type="active site" description="Nucleophile" evidence="7">
    <location>
        <position position="345"/>
    </location>
</feature>
<organism evidence="10 11">
    <name type="scientific">Rhizobium paknamense</name>
    <dbReference type="NCBI Taxonomy" id="1206817"/>
    <lineage>
        <taxon>Bacteria</taxon>
        <taxon>Pseudomonadati</taxon>
        <taxon>Pseudomonadota</taxon>
        <taxon>Alphaproteobacteria</taxon>
        <taxon>Hyphomicrobiales</taxon>
        <taxon>Rhizobiaceae</taxon>
        <taxon>Rhizobium/Agrobacterium group</taxon>
        <taxon>Rhizobium</taxon>
    </lineage>
</organism>
<dbReference type="InterPro" id="IPR036366">
    <property type="entry name" value="PGBDSf"/>
</dbReference>
<reference evidence="10 11" key="1">
    <citation type="submission" date="2023-07" db="EMBL/GenBank/DDBJ databases">
        <title>Genomic Encyclopedia of Type Strains, Phase IV (KMG-IV): sequencing the most valuable type-strain genomes for metagenomic binning, comparative biology and taxonomic classification.</title>
        <authorList>
            <person name="Goeker M."/>
        </authorList>
    </citation>
    <scope>NUCLEOTIDE SEQUENCE [LARGE SCALE GENOMIC DNA]</scope>
    <source>
        <strain evidence="10 11">DSM 100301</strain>
    </source>
</reference>
<keyword evidence="3" id="KW-0808">Transferase</keyword>
<dbReference type="Proteomes" id="UP001235269">
    <property type="component" value="Unassembled WGS sequence"/>
</dbReference>
<comment type="caution">
    <text evidence="10">The sequence shown here is derived from an EMBL/GenBank/DDBJ whole genome shotgun (WGS) entry which is preliminary data.</text>
</comment>
<evidence type="ECO:0000256" key="3">
    <source>
        <dbReference type="ARBA" id="ARBA00022679"/>
    </source>
</evidence>
<evidence type="ECO:0000256" key="2">
    <source>
        <dbReference type="ARBA" id="ARBA00005992"/>
    </source>
</evidence>
<dbReference type="InterPro" id="IPR036365">
    <property type="entry name" value="PGBD-like_sf"/>
</dbReference>
<evidence type="ECO:0000313" key="10">
    <source>
        <dbReference type="EMBL" id="MDQ0454088.1"/>
    </source>
</evidence>
<dbReference type="CDD" id="cd16913">
    <property type="entry name" value="YkuD_like"/>
    <property type="match status" value="1"/>
</dbReference>
<keyword evidence="8" id="KW-0732">Signal</keyword>
<evidence type="ECO:0000256" key="7">
    <source>
        <dbReference type="PROSITE-ProRule" id="PRU01373"/>
    </source>
</evidence>
<sequence>MADKNNLVAVSRRALLRGAAGLGVATLAGQAFAQSAVDELINARSRGNWDDQFDSQGSRASAKVLSNTPILSPNNLPYVQQAITAYQQIVAAGGWPAIPQTSVQLRLGVIDPAVQVLRQRLVISGDLAQEAGMSSSFDTYVDGAVKRFQARHGLPMDGQLGEYTLKALNVPADVRLNQLNTNLVRLQSMSGDLGQRYVMVNIPAMYIEAVENDRVALRTNAVVGRIDRPTHVINSKIYEVILNPYWTAPRSIVEKDIVPLMRKDPTYLTRNNIRLFDGKGQEVAPETVDWNAPKAPNLMFRQDPGKINAMASTKINFHNPNNEYLHDTPQQGLFNKLMRFESSGCMRVQNVRDLTTWLLKDTPGWPRQEIERVISTRQNNVIKLSQEVPVYIVYITAWSTRDGVVQFRDDIYRRDGDQQLALQSNIGVEPVQGSIEDDNLPR</sequence>
<evidence type="ECO:0000256" key="1">
    <source>
        <dbReference type="ARBA" id="ARBA00004752"/>
    </source>
</evidence>
<dbReference type="Pfam" id="PF01471">
    <property type="entry name" value="PG_binding_1"/>
    <property type="match status" value="1"/>
</dbReference>
<gene>
    <name evidence="10" type="ORF">QO005_000403</name>
</gene>
<evidence type="ECO:0000256" key="8">
    <source>
        <dbReference type="SAM" id="SignalP"/>
    </source>
</evidence>
<dbReference type="RefSeq" id="WP_307156295.1">
    <property type="nucleotide sequence ID" value="NZ_JAUSWH010000001.1"/>
</dbReference>
<proteinExistence type="inferred from homology"/>
<evidence type="ECO:0000256" key="4">
    <source>
        <dbReference type="ARBA" id="ARBA00022960"/>
    </source>
</evidence>
<dbReference type="PROSITE" id="PS52029">
    <property type="entry name" value="LD_TPASE"/>
    <property type="match status" value="1"/>
</dbReference>
<comment type="similarity">
    <text evidence="2">Belongs to the YkuD family.</text>
</comment>
<dbReference type="Pfam" id="PF03734">
    <property type="entry name" value="YkuD"/>
    <property type="match status" value="1"/>
</dbReference>
<keyword evidence="6 7" id="KW-0961">Cell wall biogenesis/degradation</keyword>
<dbReference type="SUPFAM" id="SSF47090">
    <property type="entry name" value="PGBD-like"/>
    <property type="match status" value="1"/>
</dbReference>
<evidence type="ECO:0000256" key="5">
    <source>
        <dbReference type="ARBA" id="ARBA00022984"/>
    </source>
</evidence>
<dbReference type="InterPro" id="IPR052905">
    <property type="entry name" value="LD-transpeptidase_YkuD-like"/>
</dbReference>
<dbReference type="InterPro" id="IPR038063">
    <property type="entry name" value="Transpep_catalytic_dom"/>
</dbReference>
<accession>A0ABU0I903</accession>
<dbReference type="EMBL" id="JAUSWH010000001">
    <property type="protein sequence ID" value="MDQ0454088.1"/>
    <property type="molecule type" value="Genomic_DNA"/>
</dbReference>
<dbReference type="PROSITE" id="PS51318">
    <property type="entry name" value="TAT"/>
    <property type="match status" value="1"/>
</dbReference>
<keyword evidence="5 7" id="KW-0573">Peptidoglycan synthesis</keyword>
<evidence type="ECO:0000256" key="6">
    <source>
        <dbReference type="ARBA" id="ARBA00023316"/>
    </source>
</evidence>
<feature type="active site" description="Proton donor/acceptor" evidence="7">
    <location>
        <position position="326"/>
    </location>
</feature>
<keyword evidence="11" id="KW-1185">Reference proteome</keyword>
<evidence type="ECO:0000313" key="11">
    <source>
        <dbReference type="Proteomes" id="UP001235269"/>
    </source>
</evidence>
<dbReference type="InterPro" id="IPR006311">
    <property type="entry name" value="TAT_signal"/>
</dbReference>
<dbReference type="InterPro" id="IPR005490">
    <property type="entry name" value="LD_TPept_cat_dom"/>
</dbReference>
<dbReference type="SUPFAM" id="SSF141523">
    <property type="entry name" value="L,D-transpeptidase catalytic domain-like"/>
    <property type="match status" value="1"/>
</dbReference>
<comment type="pathway">
    <text evidence="1 7">Cell wall biogenesis; peptidoglycan biosynthesis.</text>
</comment>
<feature type="signal peptide" evidence="8">
    <location>
        <begin position="1"/>
        <end position="33"/>
    </location>
</feature>